<evidence type="ECO:0000313" key="11">
    <source>
        <dbReference type="EMBL" id="MDB8004670.1"/>
    </source>
</evidence>
<reference evidence="11" key="2">
    <citation type="submission" date="2023-01" db="EMBL/GenBank/DDBJ databases">
        <title>Human gut microbiome strain richness.</title>
        <authorList>
            <person name="Chen-Liaw A."/>
        </authorList>
    </citation>
    <scope>NUCLEOTIDE SEQUENCE</scope>
    <source>
        <strain evidence="11">1001283st1_G1_1001283B150217_161031</strain>
    </source>
</reference>
<protein>
    <recommendedName>
        <fullName evidence="8">Acetolactate synthase small subunit</fullName>
        <shortName evidence="8">AHAS</shortName>
        <shortName evidence="8">ALS</shortName>
        <ecNumber evidence="8">2.2.1.6</ecNumber>
    </recommendedName>
    <alternativeName>
        <fullName evidence="8">Acetohydroxy-acid synthase small subunit</fullName>
    </alternativeName>
</protein>
<dbReference type="Proteomes" id="UP000095662">
    <property type="component" value="Unassembled WGS sequence"/>
</dbReference>
<evidence type="ECO:0000256" key="4">
    <source>
        <dbReference type="ARBA" id="ARBA00011744"/>
    </source>
</evidence>
<dbReference type="InterPro" id="IPR027271">
    <property type="entry name" value="Acetolactate_synth/TF_NikR_C"/>
</dbReference>
<dbReference type="SUPFAM" id="SSF55021">
    <property type="entry name" value="ACT-like"/>
    <property type="match status" value="2"/>
</dbReference>
<dbReference type="InterPro" id="IPR045865">
    <property type="entry name" value="ACT-like_dom_sf"/>
</dbReference>
<dbReference type="NCBIfam" id="TIGR00119">
    <property type="entry name" value="acolac_sm"/>
    <property type="match status" value="1"/>
</dbReference>
<comment type="function">
    <text evidence="8">Catalyzes the conversion of 2 pyruvate molecules into acetolactate in the first common step of the biosynthetic pathway of the branched-amino acids such as leucine, isoleucine, and valine.</text>
</comment>
<dbReference type="AlphaFoldDB" id="A0A174ZMC0"/>
<evidence type="ECO:0000256" key="2">
    <source>
        <dbReference type="ARBA" id="ARBA00005025"/>
    </source>
</evidence>
<dbReference type="Pfam" id="PF10369">
    <property type="entry name" value="ALS_ss_C"/>
    <property type="match status" value="1"/>
</dbReference>
<accession>A0A174ZMC0</accession>
<dbReference type="NCBIfam" id="NF008864">
    <property type="entry name" value="PRK11895.1"/>
    <property type="match status" value="1"/>
</dbReference>
<dbReference type="UniPathway" id="UPA00047">
    <property type="reaction ID" value="UER00055"/>
</dbReference>
<dbReference type="CDD" id="cd04878">
    <property type="entry name" value="ACT_AHAS"/>
    <property type="match status" value="1"/>
</dbReference>
<dbReference type="EMBL" id="JAQLXW010000018">
    <property type="protein sequence ID" value="MDB8004670.1"/>
    <property type="molecule type" value="Genomic_DNA"/>
</dbReference>
<dbReference type="PANTHER" id="PTHR30239">
    <property type="entry name" value="ACETOLACTATE SYNTHASE SMALL SUBUNIT"/>
    <property type="match status" value="1"/>
</dbReference>
<dbReference type="Proteomes" id="UP001210809">
    <property type="component" value="Unassembled WGS sequence"/>
</dbReference>
<dbReference type="GO" id="GO:0003984">
    <property type="term" value="F:acetolactate synthase activity"/>
    <property type="evidence" value="ECO:0007669"/>
    <property type="project" value="UniProtKB-UniRule"/>
</dbReference>
<keyword evidence="6 8" id="KW-0100">Branched-chain amino acid biosynthesis</keyword>
<dbReference type="InterPro" id="IPR054480">
    <property type="entry name" value="AHAS_small-like_ACT"/>
</dbReference>
<dbReference type="InterPro" id="IPR004789">
    <property type="entry name" value="Acetalactate_synth_ssu"/>
</dbReference>
<dbReference type="UniPathway" id="UPA00049">
    <property type="reaction ID" value="UER00059"/>
</dbReference>
<dbReference type="GO" id="GO:0009099">
    <property type="term" value="P:L-valine biosynthetic process"/>
    <property type="evidence" value="ECO:0007669"/>
    <property type="project" value="UniProtKB-UniRule"/>
</dbReference>
<evidence type="ECO:0000313" key="12">
    <source>
        <dbReference type="Proteomes" id="UP000095662"/>
    </source>
</evidence>
<dbReference type="STRING" id="39492.ERS852540_01679"/>
<keyword evidence="5 8" id="KW-0028">Amino-acid biosynthesis</keyword>
<name>A0A174ZMC0_9FIRM</name>
<evidence type="ECO:0000256" key="8">
    <source>
        <dbReference type="RuleBase" id="RU368092"/>
    </source>
</evidence>
<dbReference type="InterPro" id="IPR039557">
    <property type="entry name" value="AHAS_ACT"/>
</dbReference>
<comment type="catalytic activity">
    <reaction evidence="7 8">
        <text>2 pyruvate + H(+) = (2S)-2-acetolactate + CO2</text>
        <dbReference type="Rhea" id="RHEA:25249"/>
        <dbReference type="ChEBI" id="CHEBI:15361"/>
        <dbReference type="ChEBI" id="CHEBI:15378"/>
        <dbReference type="ChEBI" id="CHEBI:16526"/>
        <dbReference type="ChEBI" id="CHEBI:58476"/>
        <dbReference type="EC" id="2.2.1.6"/>
    </reaction>
</comment>
<dbReference type="GO" id="GO:1990610">
    <property type="term" value="F:acetolactate synthase regulator activity"/>
    <property type="evidence" value="ECO:0007669"/>
    <property type="project" value="UniProtKB-UniRule"/>
</dbReference>
<dbReference type="Gene3D" id="3.30.70.260">
    <property type="match status" value="1"/>
</dbReference>
<comment type="subunit">
    <text evidence="4 8">Dimer of large and small chains.</text>
</comment>
<dbReference type="InterPro" id="IPR019455">
    <property type="entry name" value="Acetolactate_synth_ssu_C"/>
</dbReference>
<comment type="similarity">
    <text evidence="3 8">Belongs to the acetolactate synthase small subunit family.</text>
</comment>
<evidence type="ECO:0000256" key="1">
    <source>
        <dbReference type="ARBA" id="ARBA00004974"/>
    </source>
</evidence>
<dbReference type="OrthoDB" id="9787365at2"/>
<evidence type="ECO:0000313" key="10">
    <source>
        <dbReference type="EMBL" id="CUQ88244.1"/>
    </source>
</evidence>
<feature type="domain" description="ACT" evidence="9">
    <location>
        <begin position="6"/>
        <end position="80"/>
    </location>
</feature>
<dbReference type="EMBL" id="CZBY01000013">
    <property type="protein sequence ID" value="CUQ88244.1"/>
    <property type="molecule type" value="Genomic_DNA"/>
</dbReference>
<gene>
    <name evidence="10" type="primary">ilvH_2</name>
    <name evidence="11" type="synonym">ilvN</name>
    <name evidence="10" type="ORF">ERS852540_01679</name>
    <name evidence="11" type="ORF">PNE09_11450</name>
</gene>
<organism evidence="10 12">
    <name type="scientific">[Eubacterium] siraeum</name>
    <dbReference type="NCBI Taxonomy" id="39492"/>
    <lineage>
        <taxon>Bacteria</taxon>
        <taxon>Bacillati</taxon>
        <taxon>Bacillota</taxon>
        <taxon>Clostridia</taxon>
        <taxon>Eubacteriales</taxon>
        <taxon>Oscillospiraceae</taxon>
        <taxon>Oscillospiraceae incertae sedis</taxon>
    </lineage>
</organism>
<dbReference type="EC" id="2.2.1.6" evidence="8"/>
<keyword evidence="8 10" id="KW-0808">Transferase</keyword>
<dbReference type="Gene3D" id="3.30.70.1150">
    <property type="entry name" value="ACT-like. Chain A, domain 2"/>
    <property type="match status" value="1"/>
</dbReference>
<dbReference type="PROSITE" id="PS51671">
    <property type="entry name" value="ACT"/>
    <property type="match status" value="1"/>
</dbReference>
<evidence type="ECO:0000256" key="6">
    <source>
        <dbReference type="ARBA" id="ARBA00023304"/>
    </source>
</evidence>
<dbReference type="PANTHER" id="PTHR30239:SF0">
    <property type="entry name" value="ACETOLACTATE SYNTHASE SMALL SUBUNIT 1, CHLOROPLASTIC"/>
    <property type="match status" value="1"/>
</dbReference>
<evidence type="ECO:0000256" key="7">
    <source>
        <dbReference type="ARBA" id="ARBA00048670"/>
    </source>
</evidence>
<reference evidence="10 12" key="1">
    <citation type="submission" date="2015-09" db="EMBL/GenBank/DDBJ databases">
        <authorList>
            <consortium name="Pathogen Informatics"/>
        </authorList>
    </citation>
    <scope>NUCLEOTIDE SEQUENCE [LARGE SCALE GENOMIC DNA]</scope>
    <source>
        <strain evidence="10 12">2789STDY5834928</strain>
    </source>
</reference>
<dbReference type="Pfam" id="PF22629">
    <property type="entry name" value="ACT_AHAS_ss"/>
    <property type="match status" value="1"/>
</dbReference>
<dbReference type="InterPro" id="IPR002912">
    <property type="entry name" value="ACT_dom"/>
</dbReference>
<evidence type="ECO:0000259" key="9">
    <source>
        <dbReference type="PROSITE" id="PS51671"/>
    </source>
</evidence>
<dbReference type="GO" id="GO:0009097">
    <property type="term" value="P:isoleucine biosynthetic process"/>
    <property type="evidence" value="ECO:0007669"/>
    <property type="project" value="UniProtKB-UniRule"/>
</dbReference>
<comment type="pathway">
    <text evidence="1 8">Amino-acid biosynthesis; L-isoleucine biosynthesis; L-isoleucine from 2-oxobutanoate: step 1/4.</text>
</comment>
<sequence length="157" mass="17304">MTERNVISVCVNNGIGVLGRVTGLFSRRGYNIISLNVAETENLGISRMTIVADGDEGVMEQLVKQLRKLYDVSEVKVLHNAVCREHIIMKVGNGPASRQPVIEIANLFRAKVVNVAESRLMLELTGEPEKIDSFIGLLQPYGVKEIVRTGISALERD</sequence>
<evidence type="ECO:0000256" key="3">
    <source>
        <dbReference type="ARBA" id="ARBA00006341"/>
    </source>
</evidence>
<evidence type="ECO:0000256" key="5">
    <source>
        <dbReference type="ARBA" id="ARBA00022605"/>
    </source>
</evidence>
<comment type="pathway">
    <text evidence="2 8">Amino-acid biosynthesis; L-valine biosynthesis; L-valine from pyruvate: step 1/4.</text>
</comment>
<dbReference type="GO" id="GO:0005829">
    <property type="term" value="C:cytosol"/>
    <property type="evidence" value="ECO:0007669"/>
    <property type="project" value="TreeGrafter"/>
</dbReference>
<proteinExistence type="inferred from homology"/>